<protein>
    <submittedName>
        <fullName evidence="2">2Fe-2S iron-sulfur cluster-binding protein</fullName>
    </submittedName>
</protein>
<dbReference type="RefSeq" id="WP_263125609.1">
    <property type="nucleotide sequence ID" value="NZ_CP106753.1"/>
</dbReference>
<evidence type="ECO:0000313" key="3">
    <source>
        <dbReference type="Proteomes" id="UP001061302"/>
    </source>
</evidence>
<sequence>MPVLTFMVDQQLVLQTEVPQATRLIDVIRHNAGVFVPALPWRCGQGSCGACVVFIAPDASQALPCPRLEQAVLARRGLDPVASSATLPHVPRLACHIQVASDLTIYIHKE</sequence>
<dbReference type="Gene3D" id="3.10.20.30">
    <property type="match status" value="1"/>
</dbReference>
<evidence type="ECO:0000259" key="1">
    <source>
        <dbReference type="PROSITE" id="PS51085"/>
    </source>
</evidence>
<dbReference type="EMBL" id="CP106753">
    <property type="protein sequence ID" value="UXY16168.1"/>
    <property type="molecule type" value="Genomic_DNA"/>
</dbReference>
<dbReference type="InterPro" id="IPR036010">
    <property type="entry name" value="2Fe-2S_ferredoxin-like_sf"/>
</dbReference>
<organism evidence="2 3">
    <name type="scientific">Chitiniphilus purpureus</name>
    <dbReference type="NCBI Taxonomy" id="2981137"/>
    <lineage>
        <taxon>Bacteria</taxon>
        <taxon>Pseudomonadati</taxon>
        <taxon>Pseudomonadota</taxon>
        <taxon>Betaproteobacteria</taxon>
        <taxon>Neisseriales</taxon>
        <taxon>Chitinibacteraceae</taxon>
        <taxon>Chitiniphilus</taxon>
    </lineage>
</organism>
<evidence type="ECO:0000313" key="2">
    <source>
        <dbReference type="EMBL" id="UXY16168.1"/>
    </source>
</evidence>
<dbReference type="Proteomes" id="UP001061302">
    <property type="component" value="Chromosome"/>
</dbReference>
<dbReference type="PROSITE" id="PS51085">
    <property type="entry name" value="2FE2S_FER_2"/>
    <property type="match status" value="1"/>
</dbReference>
<dbReference type="InterPro" id="IPR006058">
    <property type="entry name" value="2Fe2S_fd_BS"/>
</dbReference>
<dbReference type="Pfam" id="PF00111">
    <property type="entry name" value="Fer2"/>
    <property type="match status" value="1"/>
</dbReference>
<dbReference type="InterPro" id="IPR012675">
    <property type="entry name" value="Beta-grasp_dom_sf"/>
</dbReference>
<accession>A0ABY6DWE7</accession>
<gene>
    <name evidence="2" type="ORF">N8I74_03880</name>
</gene>
<keyword evidence="3" id="KW-1185">Reference proteome</keyword>
<dbReference type="CDD" id="cd00207">
    <property type="entry name" value="fer2"/>
    <property type="match status" value="1"/>
</dbReference>
<dbReference type="SUPFAM" id="SSF54292">
    <property type="entry name" value="2Fe-2S ferredoxin-like"/>
    <property type="match status" value="1"/>
</dbReference>
<proteinExistence type="predicted"/>
<feature type="domain" description="2Fe-2S ferredoxin-type" evidence="1">
    <location>
        <begin position="2"/>
        <end position="110"/>
    </location>
</feature>
<dbReference type="PROSITE" id="PS00197">
    <property type="entry name" value="2FE2S_FER_1"/>
    <property type="match status" value="1"/>
</dbReference>
<reference evidence="2" key="1">
    <citation type="submission" date="2022-10" db="EMBL/GenBank/DDBJ databases">
        <title>Chitiniphilus purpureus sp. nov., a novel chitin-degrading bacterium isolated from crawfish pond sediment.</title>
        <authorList>
            <person name="Li K."/>
        </authorList>
    </citation>
    <scope>NUCLEOTIDE SEQUENCE</scope>
    <source>
        <strain evidence="2">CD1</strain>
    </source>
</reference>
<name>A0ABY6DWE7_9NEIS</name>
<dbReference type="InterPro" id="IPR001041">
    <property type="entry name" value="2Fe-2S_ferredoxin-type"/>
</dbReference>